<gene>
    <name evidence="2" type="ORF">Esi_0126_0041</name>
</gene>
<feature type="region of interest" description="Disordered" evidence="1">
    <location>
        <begin position="16"/>
        <end position="91"/>
    </location>
</feature>
<dbReference type="EMBL" id="FN649731">
    <property type="protein sequence ID" value="CBN78496.1"/>
    <property type="molecule type" value="Genomic_DNA"/>
</dbReference>
<evidence type="ECO:0000256" key="1">
    <source>
        <dbReference type="SAM" id="MobiDB-lite"/>
    </source>
</evidence>
<name>D8LDT9_ECTSI</name>
<feature type="region of interest" description="Disordered" evidence="1">
    <location>
        <begin position="181"/>
        <end position="234"/>
    </location>
</feature>
<dbReference type="Proteomes" id="UP000002630">
    <property type="component" value="Linkage Group LG06"/>
</dbReference>
<accession>D8LDT9</accession>
<feature type="region of interest" description="Disordered" evidence="1">
    <location>
        <begin position="112"/>
        <end position="142"/>
    </location>
</feature>
<feature type="compositionally biased region" description="Low complexity" evidence="1">
    <location>
        <begin position="33"/>
        <end position="51"/>
    </location>
</feature>
<dbReference type="AlphaFoldDB" id="D8LDT9"/>
<dbReference type="InParanoid" id="D8LDT9"/>
<feature type="compositionally biased region" description="Low complexity" evidence="1">
    <location>
        <begin position="127"/>
        <end position="142"/>
    </location>
</feature>
<dbReference type="OrthoDB" id="10618075at2759"/>
<reference evidence="2 3" key="1">
    <citation type="journal article" date="2010" name="Nature">
        <title>The Ectocarpus genome and the independent evolution of multicellularity in brown algae.</title>
        <authorList>
            <person name="Cock J.M."/>
            <person name="Sterck L."/>
            <person name="Rouze P."/>
            <person name="Scornet D."/>
            <person name="Allen A.E."/>
            <person name="Amoutzias G."/>
            <person name="Anthouard V."/>
            <person name="Artiguenave F."/>
            <person name="Aury J.M."/>
            <person name="Badger J.H."/>
            <person name="Beszteri B."/>
            <person name="Billiau K."/>
            <person name="Bonnet E."/>
            <person name="Bothwell J.H."/>
            <person name="Bowler C."/>
            <person name="Boyen C."/>
            <person name="Brownlee C."/>
            <person name="Carrano C.J."/>
            <person name="Charrier B."/>
            <person name="Cho G.Y."/>
            <person name="Coelho S.M."/>
            <person name="Collen J."/>
            <person name="Corre E."/>
            <person name="Da Silva C."/>
            <person name="Delage L."/>
            <person name="Delaroque N."/>
            <person name="Dittami S.M."/>
            <person name="Doulbeau S."/>
            <person name="Elias M."/>
            <person name="Farnham G."/>
            <person name="Gachon C.M."/>
            <person name="Gschloessl B."/>
            <person name="Heesch S."/>
            <person name="Jabbari K."/>
            <person name="Jubin C."/>
            <person name="Kawai H."/>
            <person name="Kimura K."/>
            <person name="Kloareg B."/>
            <person name="Kupper F.C."/>
            <person name="Lang D."/>
            <person name="Le Bail A."/>
            <person name="Leblanc C."/>
            <person name="Lerouge P."/>
            <person name="Lohr M."/>
            <person name="Lopez P.J."/>
            <person name="Martens C."/>
            <person name="Maumus F."/>
            <person name="Michel G."/>
            <person name="Miranda-Saavedra D."/>
            <person name="Morales J."/>
            <person name="Moreau H."/>
            <person name="Motomura T."/>
            <person name="Nagasato C."/>
            <person name="Napoli C.A."/>
            <person name="Nelson D.R."/>
            <person name="Nyvall-Collen P."/>
            <person name="Peters A.F."/>
            <person name="Pommier C."/>
            <person name="Potin P."/>
            <person name="Poulain J."/>
            <person name="Quesneville H."/>
            <person name="Read B."/>
            <person name="Rensing S.A."/>
            <person name="Ritter A."/>
            <person name="Rousvoal S."/>
            <person name="Samanta M."/>
            <person name="Samson G."/>
            <person name="Schroeder D.C."/>
            <person name="Segurens B."/>
            <person name="Strittmatter M."/>
            <person name="Tonon T."/>
            <person name="Tregear J.W."/>
            <person name="Valentin K."/>
            <person name="von Dassow P."/>
            <person name="Yamagishi T."/>
            <person name="Van de Peer Y."/>
            <person name="Wincker P."/>
        </authorList>
    </citation>
    <scope>NUCLEOTIDE SEQUENCE [LARGE SCALE GENOMIC DNA]</scope>
    <source>
        <strain evidence="3">Ec32 / CCAP1310/4</strain>
    </source>
</reference>
<feature type="compositionally biased region" description="Low complexity" evidence="1">
    <location>
        <begin position="216"/>
        <end position="234"/>
    </location>
</feature>
<sequence>MCASFAPPKHSAAFTVGKAGQDVAEPARRRTYSSNGRRNRSPSPLSRELLNGGRNAFSSEDAVTPLSTAGSGGGYHFGSGEGTPTPLSISQSLKARGGYSFNGGVDSTTMPAALPLVSPTGDGGPASPGFSSTAASGGTTTATAGVSNATAAANAIPTFSEITRGAIDRNGAVPLEPFARARASRSVAQRRRCLPGRNSRGTAPPAKPSRCETSSRPRCTTCRRSSPRGTSSPP</sequence>
<proteinExistence type="predicted"/>
<organism evidence="2 3">
    <name type="scientific">Ectocarpus siliculosus</name>
    <name type="common">Brown alga</name>
    <name type="synonym">Conferva siliculosa</name>
    <dbReference type="NCBI Taxonomy" id="2880"/>
    <lineage>
        <taxon>Eukaryota</taxon>
        <taxon>Sar</taxon>
        <taxon>Stramenopiles</taxon>
        <taxon>Ochrophyta</taxon>
        <taxon>PX clade</taxon>
        <taxon>Phaeophyceae</taxon>
        <taxon>Ectocarpales</taxon>
        <taxon>Ectocarpaceae</taxon>
        <taxon>Ectocarpus</taxon>
    </lineage>
</organism>
<feature type="compositionally biased region" description="Gly residues" evidence="1">
    <location>
        <begin position="70"/>
        <end position="81"/>
    </location>
</feature>
<dbReference type="EMBL" id="FN647912">
    <property type="protein sequence ID" value="CBN78496.1"/>
    <property type="molecule type" value="Genomic_DNA"/>
</dbReference>
<evidence type="ECO:0000313" key="3">
    <source>
        <dbReference type="Proteomes" id="UP000002630"/>
    </source>
</evidence>
<protein>
    <submittedName>
        <fullName evidence="2">Uncharacterized protein</fullName>
    </submittedName>
</protein>
<evidence type="ECO:0000313" key="2">
    <source>
        <dbReference type="EMBL" id="CBN78496.1"/>
    </source>
</evidence>
<keyword evidence="3" id="KW-1185">Reference proteome</keyword>